<evidence type="ECO:0000313" key="4">
    <source>
        <dbReference type="EMBL" id="THD23446.1"/>
    </source>
</evidence>
<feature type="region of interest" description="Disordered" evidence="2">
    <location>
        <begin position="926"/>
        <end position="1154"/>
    </location>
</feature>
<feature type="region of interest" description="Disordered" evidence="2">
    <location>
        <begin position="606"/>
        <end position="671"/>
    </location>
</feature>
<dbReference type="InterPro" id="IPR013783">
    <property type="entry name" value="Ig-like_fold"/>
</dbReference>
<accession>A0A4E0R8W6</accession>
<feature type="compositionally biased region" description="Low complexity" evidence="2">
    <location>
        <begin position="516"/>
        <end position="544"/>
    </location>
</feature>
<feature type="compositionally biased region" description="Pro residues" evidence="2">
    <location>
        <begin position="1084"/>
        <end position="1093"/>
    </location>
</feature>
<dbReference type="Gene3D" id="2.60.40.150">
    <property type="entry name" value="C2 domain"/>
    <property type="match status" value="1"/>
</dbReference>
<evidence type="ECO:0000313" key="5">
    <source>
        <dbReference type="Proteomes" id="UP000230066"/>
    </source>
</evidence>
<feature type="compositionally biased region" description="Low complexity" evidence="2">
    <location>
        <begin position="614"/>
        <end position="630"/>
    </location>
</feature>
<feature type="compositionally biased region" description="Acidic residues" evidence="2">
    <location>
        <begin position="962"/>
        <end position="983"/>
    </location>
</feature>
<name>A0A4E0R8W6_FASHE</name>
<proteinExistence type="predicted"/>
<dbReference type="SUPFAM" id="SSF49562">
    <property type="entry name" value="C2 domain (Calcium/lipid-binding domain, CaLB)"/>
    <property type="match status" value="1"/>
</dbReference>
<dbReference type="EMBL" id="JXXN02002142">
    <property type="protein sequence ID" value="THD23446.1"/>
    <property type="molecule type" value="Genomic_DNA"/>
</dbReference>
<dbReference type="InterPro" id="IPR014756">
    <property type="entry name" value="Ig_E-set"/>
</dbReference>
<dbReference type="CDD" id="cd00030">
    <property type="entry name" value="C2"/>
    <property type="match status" value="1"/>
</dbReference>
<dbReference type="AlphaFoldDB" id="A0A4E0R8W6"/>
<feature type="region of interest" description="Disordered" evidence="2">
    <location>
        <begin position="284"/>
        <end position="361"/>
    </location>
</feature>
<feature type="compositionally biased region" description="Polar residues" evidence="2">
    <location>
        <begin position="505"/>
        <end position="515"/>
    </location>
</feature>
<dbReference type="Proteomes" id="UP000230066">
    <property type="component" value="Unassembled WGS sequence"/>
</dbReference>
<feature type="compositionally biased region" description="Polar residues" evidence="2">
    <location>
        <begin position="1112"/>
        <end position="1128"/>
    </location>
</feature>
<dbReference type="SMART" id="SM00239">
    <property type="entry name" value="C2"/>
    <property type="match status" value="1"/>
</dbReference>
<dbReference type="SUPFAM" id="SSF81296">
    <property type="entry name" value="E set domains"/>
    <property type="match status" value="1"/>
</dbReference>
<feature type="compositionally biased region" description="Low complexity" evidence="2">
    <location>
        <begin position="987"/>
        <end position="997"/>
    </location>
</feature>
<feature type="domain" description="C2" evidence="3">
    <location>
        <begin position="11"/>
        <end position="110"/>
    </location>
</feature>
<evidence type="ECO:0000256" key="2">
    <source>
        <dbReference type="SAM" id="MobiDB-lite"/>
    </source>
</evidence>
<feature type="compositionally biased region" description="Acidic residues" evidence="2">
    <location>
        <begin position="1002"/>
        <end position="1012"/>
    </location>
</feature>
<feature type="compositionally biased region" description="Basic and acidic residues" evidence="2">
    <location>
        <begin position="323"/>
        <end position="341"/>
    </location>
</feature>
<feature type="compositionally biased region" description="Low complexity" evidence="2">
    <location>
        <begin position="155"/>
        <end position="165"/>
    </location>
</feature>
<feature type="compositionally biased region" description="Polar residues" evidence="2">
    <location>
        <begin position="220"/>
        <end position="235"/>
    </location>
</feature>
<gene>
    <name evidence="4" type="ORF">D915_005656</name>
</gene>
<feature type="compositionally biased region" description="Polar residues" evidence="2">
    <location>
        <begin position="344"/>
        <end position="359"/>
    </location>
</feature>
<dbReference type="Gene3D" id="2.60.40.10">
    <property type="entry name" value="Immunoglobulins"/>
    <property type="match status" value="1"/>
</dbReference>
<feature type="region of interest" description="Disordered" evidence="2">
    <location>
        <begin position="825"/>
        <end position="854"/>
    </location>
</feature>
<feature type="region of interest" description="Disordered" evidence="2">
    <location>
        <begin position="152"/>
        <end position="174"/>
    </location>
</feature>
<evidence type="ECO:0000259" key="3">
    <source>
        <dbReference type="SMART" id="SM00239"/>
    </source>
</evidence>
<feature type="coiled-coil region" evidence="1">
    <location>
        <begin position="1157"/>
        <end position="1191"/>
    </location>
</feature>
<feature type="compositionally biased region" description="Low complexity" evidence="2">
    <location>
        <begin position="940"/>
        <end position="960"/>
    </location>
</feature>
<feature type="region of interest" description="Disordered" evidence="2">
    <location>
        <begin position="458"/>
        <end position="571"/>
    </location>
</feature>
<sequence length="1219" mass="135238">MLGTSARIPKVISVRVKCAEGLKIIPKSDHKQKKLTQKWKVHFVGGKKKMSTSSVLDTYGNPQWDYEVTFKLASKSDPVVLLVTDSEDHHVGQVVVPLVTIPPRPPNVVERPTDSNRLRRADLEPTKKVASPHGMLYYWIWVEEYRSEESDSKSSRGSMLSISSSKNKRASSVADSLNYSGSVISVGSAQGDKKEKKHHLFKKRHGKDLLASAAAVSTRRLSGMSNHNPPLSRSMGSVFDPTNRGNPLPHQSEYSHEDHDGSILGAGSDLTGSEFYANALMLRSSNQQPQRVPMEQSRHDSEPKTQIPIPVPSSRASYISSEGPRRISPVREEPVEQERGKTMQFAQPPQKTNNASPETRPQLLRLSPNSCPTTGGVEVTVSCSGLTEEMMRYASVLVDGYTVPRQDWFLQETARSNHSELRIHMPERPTGQCWIELETMHHGRIRCPQEFQYTAPVPKESTAPTASEAPEPGQRPLSRMGSQRSSLLVRDRRSTRRSRPPTGDIPSTESNGQTETSRSSVIRSSIPVTTTSSSVAADATAPSPFIRHGSTRDSVSVVDRRSSRRRISSNTSILPSKEPIVLVESNENDTDSAAMFDDYTVHYDPGVSPYDPTGGSSPFSRSGSRQSSLRVSDRRSLRLRSREHLPLLEVQNEEKRSVTPPTNKEPNCHEVESPLSEQLAVTIPVSGLESTTPVPDRLLSKQLTPVFEDAETPMTPNASSMVADSSVDKQSINPVIGSESATLFSLNRAKRSMITNDQENNASAEKKQAREVEDFNLEERNNPAVKLSETAAFHEPQTSEYLRLSSNMTVTQFSHVPPPVVSEIDLTPNQSPKVDHRDYSDQTPTNMDSPPYVWDQTPEREMNPRVEAIQDSHVRETNQIESSIVEDAFRRQIGSPSGSLINGGRIDPRSSVNSGSLFSLNSLEVAPKPIASKSPSLIRASYSRGSEMSESASSHSENAEIPSDDDELEEMEEMEDEVQEVDDAPGQSYSYNYNSQSKSTLDEEDEEEEEEEVNQHIDSQIPRAKSSFAQPTSQQDSGVESMKENVNPFIRTGSQRSSIRIQDRRSTRRRPPSLLPNAVAIPAQTPPKQPESPPLSDDIPTERYEASGEAGSESNLSADNSPLDQFQGYSARRRNSHRSEASGQSRSMLDEHSKLETETLRSMLSEANNLIDNMKKQTLELEKQLSEKTADVDRLSLELCQLRLRLLEGGATQFLEKCF</sequence>
<feature type="region of interest" description="Disordered" evidence="2">
    <location>
        <begin position="220"/>
        <end position="267"/>
    </location>
</feature>
<reference evidence="4" key="1">
    <citation type="submission" date="2019-03" db="EMBL/GenBank/DDBJ databases">
        <title>Improved annotation for the trematode Fasciola hepatica.</title>
        <authorList>
            <person name="Choi Y.-J."/>
            <person name="Martin J."/>
            <person name="Mitreva M."/>
        </authorList>
    </citation>
    <scope>NUCLEOTIDE SEQUENCE [LARGE SCALE GENOMIC DNA]</scope>
</reference>
<keyword evidence="5" id="KW-1185">Reference proteome</keyword>
<dbReference type="InterPro" id="IPR035892">
    <property type="entry name" value="C2_domain_sf"/>
</dbReference>
<feature type="compositionally biased region" description="Basic residues" evidence="2">
    <location>
        <begin position="195"/>
        <end position="206"/>
    </location>
</feature>
<feature type="compositionally biased region" description="Polar residues" evidence="2">
    <location>
        <begin position="1027"/>
        <end position="1038"/>
    </location>
</feature>
<feature type="region of interest" description="Disordered" evidence="2">
    <location>
        <begin position="187"/>
        <end position="206"/>
    </location>
</feature>
<dbReference type="InterPro" id="IPR000008">
    <property type="entry name" value="C2_dom"/>
</dbReference>
<evidence type="ECO:0000256" key="1">
    <source>
        <dbReference type="SAM" id="Coils"/>
    </source>
</evidence>
<dbReference type="Pfam" id="PF00168">
    <property type="entry name" value="C2"/>
    <property type="match status" value="1"/>
</dbReference>
<organism evidence="4 5">
    <name type="scientific">Fasciola hepatica</name>
    <name type="common">Liver fluke</name>
    <dbReference type="NCBI Taxonomy" id="6192"/>
    <lineage>
        <taxon>Eukaryota</taxon>
        <taxon>Metazoa</taxon>
        <taxon>Spiralia</taxon>
        <taxon>Lophotrochozoa</taxon>
        <taxon>Platyhelminthes</taxon>
        <taxon>Trematoda</taxon>
        <taxon>Digenea</taxon>
        <taxon>Plagiorchiida</taxon>
        <taxon>Echinostomata</taxon>
        <taxon>Echinostomatoidea</taxon>
        <taxon>Fasciolidae</taxon>
        <taxon>Fasciola</taxon>
    </lineage>
</organism>
<protein>
    <recommendedName>
        <fullName evidence="3">C2 domain-containing protein</fullName>
    </recommendedName>
</protein>
<comment type="caution">
    <text evidence="4">The sequence shown here is derived from an EMBL/GenBank/DDBJ whole genome shotgun (WGS) entry which is preliminary data.</text>
</comment>
<feature type="compositionally biased region" description="Basic and acidic residues" evidence="2">
    <location>
        <begin position="631"/>
        <end position="657"/>
    </location>
</feature>
<keyword evidence="1" id="KW-0175">Coiled coil</keyword>